<dbReference type="EMBL" id="CP011371">
    <property type="protein sequence ID" value="AKJ28751.1"/>
    <property type="molecule type" value="Genomic_DNA"/>
</dbReference>
<evidence type="ECO:0000313" key="1">
    <source>
        <dbReference type="EMBL" id="AKJ28751.1"/>
    </source>
</evidence>
<keyword evidence="2" id="KW-1185">Reference proteome</keyword>
<accession>A0A0G3BMX4</accession>
<dbReference type="AlphaFoldDB" id="A0A0G3BMX4"/>
<organism evidence="1 2">
    <name type="scientific">Caldimonas brevitalea</name>
    <dbReference type="NCBI Taxonomy" id="413882"/>
    <lineage>
        <taxon>Bacteria</taxon>
        <taxon>Pseudomonadati</taxon>
        <taxon>Pseudomonadota</taxon>
        <taxon>Betaproteobacteria</taxon>
        <taxon>Burkholderiales</taxon>
        <taxon>Sphaerotilaceae</taxon>
        <taxon>Caldimonas</taxon>
    </lineage>
</organism>
<sequence>MEEIKLPDHWSSREILAIQPWDRSHARRYAEAYAREYGRQCAEATARECIALLPGGNYADPQQIADAIRERFGIVETECEQ</sequence>
<gene>
    <name evidence="1" type="ORF">AAW51_2060</name>
</gene>
<dbReference type="Proteomes" id="UP000035352">
    <property type="component" value="Chromosome"/>
</dbReference>
<dbReference type="STRING" id="413882.AAW51_2060"/>
<name>A0A0G3BMX4_9BURK</name>
<evidence type="ECO:0000313" key="2">
    <source>
        <dbReference type="Proteomes" id="UP000035352"/>
    </source>
</evidence>
<dbReference type="KEGG" id="pbh:AAW51_2060"/>
<reference evidence="1 2" key="1">
    <citation type="submission" date="2015-05" db="EMBL/GenBank/DDBJ databases">
        <authorList>
            <person name="Tang B."/>
            <person name="Yu Y."/>
        </authorList>
    </citation>
    <scope>NUCLEOTIDE SEQUENCE [LARGE SCALE GENOMIC DNA]</scope>
    <source>
        <strain evidence="1 2">DSM 7029</strain>
    </source>
</reference>
<proteinExistence type="predicted"/>
<dbReference type="RefSeq" id="WP_047194548.1">
    <property type="nucleotide sequence ID" value="NZ_CP011371.1"/>
</dbReference>
<protein>
    <submittedName>
        <fullName evidence="1">Uncharacterized protein</fullName>
    </submittedName>
</protein>